<comment type="similarity">
    <text evidence="5">Belongs to the UPF0756 family.</text>
</comment>
<name>L0KE75_HALHC</name>
<feature type="transmembrane region" description="Helical" evidence="5">
    <location>
        <begin position="78"/>
        <end position="97"/>
    </location>
</feature>
<dbReference type="RefSeq" id="WP_015328082.1">
    <property type="nucleotide sequence ID" value="NC_019978.1"/>
</dbReference>
<dbReference type="GO" id="GO:0005886">
    <property type="term" value="C:plasma membrane"/>
    <property type="evidence" value="ECO:0007669"/>
    <property type="project" value="UniProtKB-SubCell"/>
</dbReference>
<reference evidence="7" key="1">
    <citation type="submission" date="2012-02" db="EMBL/GenBank/DDBJ databases">
        <title>The complete genome of Halobacteroides halobius DSM 5150.</title>
        <authorList>
            <person name="Lucas S."/>
            <person name="Copeland A."/>
            <person name="Lapidus A."/>
            <person name="Glavina del Rio T."/>
            <person name="Dalin E."/>
            <person name="Tice H."/>
            <person name="Bruce D."/>
            <person name="Goodwin L."/>
            <person name="Pitluck S."/>
            <person name="Peters L."/>
            <person name="Mikhailova N."/>
            <person name="Gu W."/>
            <person name="Kyrpides N."/>
            <person name="Mavromatis K."/>
            <person name="Ivanova N."/>
            <person name="Brettin T."/>
            <person name="Detter J.C."/>
            <person name="Han C."/>
            <person name="Larimer F."/>
            <person name="Land M."/>
            <person name="Hauser L."/>
            <person name="Markowitz V."/>
            <person name="Cheng J.-F."/>
            <person name="Hugenholtz P."/>
            <person name="Woyke T."/>
            <person name="Wu D."/>
            <person name="Tindall B."/>
            <person name="Pomrenke H."/>
            <person name="Brambilla E."/>
            <person name="Klenk H.-P."/>
            <person name="Eisen J.A."/>
        </authorList>
    </citation>
    <scope>NUCLEOTIDE SEQUENCE [LARGE SCALE GENOMIC DNA]</scope>
    <source>
        <strain evidence="7">ATCC 35273 / DSM 5150 / MD-1</strain>
    </source>
</reference>
<dbReference type="Pfam" id="PF04284">
    <property type="entry name" value="DUF441"/>
    <property type="match status" value="1"/>
</dbReference>
<dbReference type="PANTHER" id="PTHR38452:SF1">
    <property type="entry name" value="UPF0756 MEMBRANE PROTEIN YEAL"/>
    <property type="match status" value="1"/>
</dbReference>
<dbReference type="eggNOG" id="COG2707">
    <property type="taxonomic scope" value="Bacteria"/>
</dbReference>
<gene>
    <name evidence="6" type="ordered locus">Halha_2494</name>
</gene>
<keyword evidence="2 5" id="KW-0812">Transmembrane</keyword>
<dbReference type="AlphaFoldDB" id="L0KE75"/>
<evidence type="ECO:0000313" key="7">
    <source>
        <dbReference type="Proteomes" id="UP000010880"/>
    </source>
</evidence>
<dbReference type="EMBL" id="CP003359">
    <property type="protein sequence ID" value="AGB42368.1"/>
    <property type="molecule type" value="Genomic_DNA"/>
</dbReference>
<dbReference type="KEGG" id="hhl:Halha_2494"/>
<evidence type="ECO:0000256" key="5">
    <source>
        <dbReference type="HAMAP-Rule" id="MF_01874"/>
    </source>
</evidence>
<dbReference type="HOGENOM" id="CLU_125889_1_0_9"/>
<keyword evidence="1 5" id="KW-1003">Cell membrane</keyword>
<evidence type="ECO:0000256" key="1">
    <source>
        <dbReference type="ARBA" id="ARBA00022475"/>
    </source>
</evidence>
<sequence>MQVNLILIVITILGLIVKNDSLIISGIVLLTVRNLKLEGIMDLIDNYSVKVGIILIMLGVLAPLATGEMKLDRLTQGLLDPLSILAIVMGIAVTQFTREGISLLESDPAITVNLVLGVIFGVTFFNGLPSGPLIASGITAVLYKLFSFFS</sequence>
<comment type="subcellular location">
    <subcellularLocation>
        <location evidence="5">Cell membrane</location>
        <topology evidence="5">Multi-pass membrane protein</topology>
    </subcellularLocation>
</comment>
<organism evidence="6 7">
    <name type="scientific">Halobacteroides halobius (strain ATCC 35273 / DSM 5150 / MD-1)</name>
    <dbReference type="NCBI Taxonomy" id="748449"/>
    <lineage>
        <taxon>Bacteria</taxon>
        <taxon>Bacillati</taxon>
        <taxon>Bacillota</taxon>
        <taxon>Clostridia</taxon>
        <taxon>Halanaerobiales</taxon>
        <taxon>Halobacteroidaceae</taxon>
        <taxon>Halobacteroides</taxon>
    </lineage>
</organism>
<evidence type="ECO:0000313" key="6">
    <source>
        <dbReference type="EMBL" id="AGB42368.1"/>
    </source>
</evidence>
<dbReference type="Proteomes" id="UP000010880">
    <property type="component" value="Chromosome"/>
</dbReference>
<keyword evidence="4 5" id="KW-0472">Membrane</keyword>
<keyword evidence="3 5" id="KW-1133">Transmembrane helix</keyword>
<keyword evidence="7" id="KW-1185">Reference proteome</keyword>
<evidence type="ECO:0000256" key="4">
    <source>
        <dbReference type="ARBA" id="ARBA00023136"/>
    </source>
</evidence>
<feature type="transmembrane region" description="Helical" evidence="5">
    <location>
        <begin position="6"/>
        <end position="35"/>
    </location>
</feature>
<dbReference type="STRING" id="748449.Halha_2494"/>
<protein>
    <recommendedName>
        <fullName evidence="5">UPF0756 membrane protein Halha_2494</fullName>
    </recommendedName>
</protein>
<dbReference type="PANTHER" id="PTHR38452">
    <property type="entry name" value="UPF0756 MEMBRANE PROTEIN YEAL"/>
    <property type="match status" value="1"/>
</dbReference>
<accession>L0KE75</accession>
<dbReference type="InterPro" id="IPR007382">
    <property type="entry name" value="UPF0756_TM"/>
</dbReference>
<evidence type="ECO:0000256" key="3">
    <source>
        <dbReference type="ARBA" id="ARBA00022989"/>
    </source>
</evidence>
<proteinExistence type="inferred from homology"/>
<feature type="transmembrane region" description="Helical" evidence="5">
    <location>
        <begin position="109"/>
        <end position="127"/>
    </location>
</feature>
<dbReference type="OrthoDB" id="80306at2"/>
<feature type="transmembrane region" description="Helical" evidence="5">
    <location>
        <begin position="47"/>
        <end position="66"/>
    </location>
</feature>
<evidence type="ECO:0000256" key="2">
    <source>
        <dbReference type="ARBA" id="ARBA00022692"/>
    </source>
</evidence>
<dbReference type="HAMAP" id="MF_01874">
    <property type="entry name" value="UPF0756"/>
    <property type="match status" value="1"/>
</dbReference>